<accession>A0ABN3SVX0</accession>
<evidence type="ECO:0000256" key="1">
    <source>
        <dbReference type="SAM" id="Phobius"/>
    </source>
</evidence>
<dbReference type="InterPro" id="IPR010773">
    <property type="entry name" value="Mycophage_PG1_Gp7"/>
</dbReference>
<dbReference type="Pfam" id="PF07098">
    <property type="entry name" value="DUF1360"/>
    <property type="match status" value="1"/>
</dbReference>
<keyword evidence="3" id="KW-1185">Reference proteome</keyword>
<comment type="caution">
    <text evidence="2">The sequence shown here is derived from an EMBL/GenBank/DDBJ whole genome shotgun (WGS) entry which is preliminary data.</text>
</comment>
<dbReference type="RefSeq" id="WP_346153312.1">
    <property type="nucleotide sequence ID" value="NZ_BAAATE010000028.1"/>
</dbReference>
<protein>
    <submittedName>
        <fullName evidence="2">DUF1360 domain-containing protein</fullName>
    </submittedName>
</protein>
<feature type="transmembrane region" description="Helical" evidence="1">
    <location>
        <begin position="15"/>
        <end position="36"/>
    </location>
</feature>
<organism evidence="2 3">
    <name type="scientific">Nonomuraea recticatena</name>
    <dbReference type="NCBI Taxonomy" id="46178"/>
    <lineage>
        <taxon>Bacteria</taxon>
        <taxon>Bacillati</taxon>
        <taxon>Actinomycetota</taxon>
        <taxon>Actinomycetes</taxon>
        <taxon>Streptosporangiales</taxon>
        <taxon>Streptosporangiaceae</taxon>
        <taxon>Nonomuraea</taxon>
    </lineage>
</organism>
<proteinExistence type="predicted"/>
<evidence type="ECO:0000313" key="3">
    <source>
        <dbReference type="Proteomes" id="UP001501666"/>
    </source>
</evidence>
<keyword evidence="1" id="KW-0812">Transmembrane</keyword>
<sequence>MTEITEEYGRPVGGYLRIMATYGGAVTAAVALAALLGKKPPERVGVLDLFLMGVSTHRLSRTLAKDSVTSPLRAPFTRFKGVSGPAELKEEPRGAMGELVACPFCLAQWIATAYAAGLVFAPRMTRLAGSTMTAVAVSDWLQFGYAKLMKEAE</sequence>
<keyword evidence="1" id="KW-0472">Membrane</keyword>
<dbReference type="EMBL" id="BAAATE010000028">
    <property type="protein sequence ID" value="GAA2687322.1"/>
    <property type="molecule type" value="Genomic_DNA"/>
</dbReference>
<gene>
    <name evidence="2" type="ORF">GCM10010412_075330</name>
</gene>
<reference evidence="2 3" key="1">
    <citation type="journal article" date="2019" name="Int. J. Syst. Evol. Microbiol.">
        <title>The Global Catalogue of Microorganisms (GCM) 10K type strain sequencing project: providing services to taxonomists for standard genome sequencing and annotation.</title>
        <authorList>
            <consortium name="The Broad Institute Genomics Platform"/>
            <consortium name="The Broad Institute Genome Sequencing Center for Infectious Disease"/>
            <person name="Wu L."/>
            <person name="Ma J."/>
        </authorList>
    </citation>
    <scope>NUCLEOTIDE SEQUENCE [LARGE SCALE GENOMIC DNA]</scope>
    <source>
        <strain evidence="2 3">JCM 6835</strain>
    </source>
</reference>
<name>A0ABN3SVX0_9ACTN</name>
<keyword evidence="1" id="KW-1133">Transmembrane helix</keyword>
<evidence type="ECO:0000313" key="2">
    <source>
        <dbReference type="EMBL" id="GAA2687322.1"/>
    </source>
</evidence>
<feature type="transmembrane region" description="Helical" evidence="1">
    <location>
        <begin position="99"/>
        <end position="121"/>
    </location>
</feature>
<dbReference type="Proteomes" id="UP001501666">
    <property type="component" value="Unassembled WGS sequence"/>
</dbReference>